<dbReference type="PROSITE" id="PS50850">
    <property type="entry name" value="MFS"/>
    <property type="match status" value="1"/>
</dbReference>
<organism evidence="29 30">
    <name type="scientific">Elysia chlorotica</name>
    <name type="common">Eastern emerald elysia</name>
    <name type="synonym">Sea slug</name>
    <dbReference type="NCBI Taxonomy" id="188477"/>
    <lineage>
        <taxon>Eukaryota</taxon>
        <taxon>Metazoa</taxon>
        <taxon>Spiralia</taxon>
        <taxon>Lophotrochozoa</taxon>
        <taxon>Mollusca</taxon>
        <taxon>Gastropoda</taxon>
        <taxon>Heterobranchia</taxon>
        <taxon>Euthyneura</taxon>
        <taxon>Panpulmonata</taxon>
        <taxon>Sacoglossa</taxon>
        <taxon>Placobranchoidea</taxon>
        <taxon>Plakobranchidae</taxon>
        <taxon>Elysia</taxon>
    </lineage>
</organism>
<dbReference type="GO" id="GO:0015293">
    <property type="term" value="F:symporter activity"/>
    <property type="evidence" value="ECO:0007669"/>
    <property type="project" value="UniProtKB-KW"/>
</dbReference>
<dbReference type="GO" id="GO:0016323">
    <property type="term" value="C:basolateral plasma membrane"/>
    <property type="evidence" value="ECO:0007669"/>
    <property type="project" value="UniProtKB-SubCell"/>
</dbReference>
<evidence type="ECO:0000256" key="25">
    <source>
        <dbReference type="ARBA" id="ARBA00081925"/>
    </source>
</evidence>
<keyword evidence="7 27" id="KW-0812">Transmembrane</keyword>
<dbReference type="Proteomes" id="UP000271974">
    <property type="component" value="Unassembled WGS sequence"/>
</dbReference>
<keyword evidence="12" id="KW-0325">Glycoprotein</keyword>
<keyword evidence="14" id="KW-0968">Cytoplasmic vesicle</keyword>
<evidence type="ECO:0000256" key="20">
    <source>
        <dbReference type="ARBA" id="ARBA00051612"/>
    </source>
</evidence>
<evidence type="ECO:0000256" key="12">
    <source>
        <dbReference type="ARBA" id="ARBA00023180"/>
    </source>
</evidence>
<dbReference type="STRING" id="188477.A0A3S0ZMA5"/>
<comment type="catalytic activity">
    <reaction evidence="18">
        <text>N-acetyl-L-aspartyl-L-glutamate(out) = N-acetyl-L-aspartyl-L-glutamate(in)</text>
        <dbReference type="Rhea" id="RHEA:72599"/>
        <dbReference type="ChEBI" id="CHEBI:76931"/>
    </reaction>
    <physiologicalReaction direction="left-to-right" evidence="18">
        <dbReference type="Rhea" id="RHEA:72600"/>
    </physiologicalReaction>
</comment>
<evidence type="ECO:0000313" key="30">
    <source>
        <dbReference type="Proteomes" id="UP000271974"/>
    </source>
</evidence>
<dbReference type="AlphaFoldDB" id="A0A3S0ZMA5"/>
<evidence type="ECO:0000256" key="10">
    <source>
        <dbReference type="ARBA" id="ARBA00023018"/>
    </source>
</evidence>
<evidence type="ECO:0000256" key="13">
    <source>
        <dbReference type="ARBA" id="ARBA00023228"/>
    </source>
</evidence>
<comment type="catalytic activity">
    <reaction evidence="19">
        <text>L-glutamate(out) = L-glutamate(in)</text>
        <dbReference type="Rhea" id="RHEA:66336"/>
        <dbReference type="ChEBI" id="CHEBI:29985"/>
    </reaction>
    <physiologicalReaction direction="left-to-right" evidence="19">
        <dbReference type="Rhea" id="RHEA:66337"/>
    </physiologicalReaction>
</comment>
<feature type="transmembrane region" description="Helical" evidence="27">
    <location>
        <begin position="477"/>
        <end position="500"/>
    </location>
</feature>
<keyword evidence="9 27" id="KW-1133">Transmembrane helix</keyword>
<evidence type="ECO:0000256" key="8">
    <source>
        <dbReference type="ARBA" id="ARBA00022847"/>
    </source>
</evidence>
<feature type="transmembrane region" description="Helical" evidence="27">
    <location>
        <begin position="332"/>
        <end position="351"/>
    </location>
</feature>
<dbReference type="InterPro" id="IPR050382">
    <property type="entry name" value="MFS_Na/Anion_cotransporter"/>
</dbReference>
<evidence type="ECO:0000256" key="16">
    <source>
        <dbReference type="ARBA" id="ARBA00050554"/>
    </source>
</evidence>
<feature type="transmembrane region" description="Helical" evidence="27">
    <location>
        <begin position="418"/>
        <end position="437"/>
    </location>
</feature>
<keyword evidence="13" id="KW-0458">Lysosome</keyword>
<evidence type="ECO:0000256" key="24">
    <source>
        <dbReference type="ARBA" id="ARBA00081195"/>
    </source>
</evidence>
<dbReference type="GO" id="GO:0030672">
    <property type="term" value="C:synaptic vesicle membrane"/>
    <property type="evidence" value="ECO:0007669"/>
    <property type="project" value="UniProtKB-SubCell"/>
</dbReference>
<dbReference type="CDD" id="cd17318">
    <property type="entry name" value="MFS_SLC17"/>
    <property type="match status" value="1"/>
</dbReference>
<feature type="domain" description="Major facilitator superfamily (MFS) profile" evidence="28">
    <location>
        <begin position="79"/>
        <end position="536"/>
    </location>
</feature>
<feature type="transmembrane region" description="Helical" evidence="27">
    <location>
        <begin position="443"/>
        <end position="465"/>
    </location>
</feature>
<evidence type="ECO:0000259" key="28">
    <source>
        <dbReference type="PROSITE" id="PS50850"/>
    </source>
</evidence>
<gene>
    <name evidence="29" type="ORF">EGW08_009872</name>
</gene>
<comment type="function">
    <text evidence="21">Receptor for CM101, a polysaccharide produced by group B Streptococcus with antipathoangiogenic properties.</text>
</comment>
<dbReference type="InterPro" id="IPR020846">
    <property type="entry name" value="MFS_dom"/>
</dbReference>
<evidence type="ECO:0000256" key="14">
    <source>
        <dbReference type="ARBA" id="ARBA00023329"/>
    </source>
</evidence>
<dbReference type="EMBL" id="RQTK01000289">
    <property type="protein sequence ID" value="RUS82357.1"/>
    <property type="molecule type" value="Genomic_DNA"/>
</dbReference>
<comment type="caution">
    <text evidence="29">The sequence shown here is derived from an EMBL/GenBank/DDBJ whole genome shotgun (WGS) entry which is preliminary data.</text>
</comment>
<keyword evidence="11 27" id="KW-0472">Membrane</keyword>
<dbReference type="PANTHER" id="PTHR11662:SF399">
    <property type="entry name" value="FI19708P1-RELATED"/>
    <property type="match status" value="1"/>
</dbReference>
<dbReference type="InterPro" id="IPR011701">
    <property type="entry name" value="MFS"/>
</dbReference>
<keyword evidence="5" id="KW-0813">Transport</keyword>
<dbReference type="FunFam" id="1.20.1250.20:FF:000067">
    <property type="entry name" value="sialin isoform X2"/>
    <property type="match status" value="1"/>
</dbReference>
<keyword evidence="10" id="KW-0770">Synapse</keyword>
<feature type="region of interest" description="Disordered" evidence="26">
    <location>
        <begin position="116"/>
        <end position="139"/>
    </location>
</feature>
<evidence type="ECO:0000256" key="21">
    <source>
        <dbReference type="ARBA" id="ARBA00056891"/>
    </source>
</evidence>
<dbReference type="Pfam" id="PF07690">
    <property type="entry name" value="MFS_1"/>
    <property type="match status" value="1"/>
</dbReference>
<comment type="catalytic activity">
    <reaction evidence="15">
        <text>2 nitrate(out) + H(+)(out) = 2 nitrate(in) + H(+)(in)</text>
        <dbReference type="Rhea" id="RHEA:71539"/>
        <dbReference type="ChEBI" id="CHEBI:15378"/>
        <dbReference type="ChEBI" id="CHEBI:17632"/>
    </reaction>
    <physiologicalReaction direction="left-to-right" evidence="15">
        <dbReference type="Rhea" id="RHEA:71540"/>
    </physiologicalReaction>
</comment>
<evidence type="ECO:0000256" key="7">
    <source>
        <dbReference type="ARBA" id="ARBA00022692"/>
    </source>
</evidence>
<comment type="catalytic activity">
    <reaction evidence="17">
        <text>N-acetylneuraminate(in) + H(+)(in) = N-acetylneuraminate(out) + H(+)(out)</text>
        <dbReference type="Rhea" id="RHEA:28987"/>
        <dbReference type="ChEBI" id="CHEBI:15378"/>
        <dbReference type="ChEBI" id="CHEBI:35418"/>
    </reaction>
    <physiologicalReaction direction="right-to-left" evidence="17">
        <dbReference type="Rhea" id="RHEA:28989"/>
    </physiologicalReaction>
</comment>
<comment type="catalytic activity">
    <reaction evidence="20">
        <text>D-glucuronate(out) + H(+)(out) = D-glucuronate(in) + H(+)(in)</text>
        <dbReference type="Rhea" id="RHEA:72591"/>
        <dbReference type="ChEBI" id="CHEBI:15378"/>
        <dbReference type="ChEBI" id="CHEBI:58720"/>
    </reaction>
    <physiologicalReaction direction="left-to-right" evidence="20">
        <dbReference type="Rhea" id="RHEA:72592"/>
    </physiologicalReaction>
</comment>
<evidence type="ECO:0000256" key="5">
    <source>
        <dbReference type="ARBA" id="ARBA00022448"/>
    </source>
</evidence>
<feature type="transmembrane region" description="Helical" evidence="27">
    <location>
        <begin position="183"/>
        <end position="201"/>
    </location>
</feature>
<evidence type="ECO:0000256" key="27">
    <source>
        <dbReference type="SAM" id="Phobius"/>
    </source>
</evidence>
<sequence>MLWTGPKTNVWQLYVLIHSDRAGYHDASCASRLHHTDINPTCRGRNRTIMAKAVYTTTRDPRINIDPKDVPFWFSSRLGLAIIAFLGFINVYALRVNLSVAIVCMVNHTAIRSSDKDDNNLTSTECSASASDNSSAGESENVLGGTLVWEKTIQGTVLGSFFWGYLLGQIPAGWVATKFGGKWIMAVTMLVSALGTLFTPVLANAHYWAVIFLRVVLGIATGMTFPAMHTMWGKWAPPLERTKLMTFTYAGAQVGIVLTFPLSGLLCKYGFAGGWPSIFYVTGGICFMWSILWMVLVSEDPQSHPRISDIERDYIVGSLETRVETEEKKVHVPWLSIFLSLPVWAIVVANVTSDWGAYTLLTNIPTYINEVLKFDITSNGLVSALPYIAFWLVINIGGWAADFFRNRQLLSTGMTRKLFNTFGKVVPAVMLIGLGYVDCSQPAVAIVLLILAVSLTGTQYSGYLVNHVDIAPKFAGILFGISNSLAAVTGFISPVVVGIITENGQTRAEWQIVFYVAAAIYFFGAVFYAVFSSGELQSWAQSDPGIELTTSAAQGEKKQMLQSRHNGTHTAQV</sequence>
<proteinExistence type="predicted"/>
<dbReference type="GO" id="GO:0005765">
    <property type="term" value="C:lysosomal membrane"/>
    <property type="evidence" value="ECO:0007669"/>
    <property type="project" value="UniProtKB-SubCell"/>
</dbReference>
<evidence type="ECO:0000256" key="6">
    <source>
        <dbReference type="ARBA" id="ARBA00022475"/>
    </source>
</evidence>
<dbReference type="OrthoDB" id="2985014at2759"/>
<feature type="transmembrane region" description="Helical" evidence="27">
    <location>
        <begin position="78"/>
        <end position="106"/>
    </location>
</feature>
<keyword evidence="30" id="KW-1185">Reference proteome</keyword>
<evidence type="ECO:0000256" key="26">
    <source>
        <dbReference type="SAM" id="MobiDB-lite"/>
    </source>
</evidence>
<dbReference type="FunFam" id="1.20.1250.20:FF:000003">
    <property type="entry name" value="Solute carrier family 17 member 3"/>
    <property type="match status" value="1"/>
</dbReference>
<evidence type="ECO:0000256" key="23">
    <source>
        <dbReference type="ARBA" id="ARBA00080244"/>
    </source>
</evidence>
<accession>A0A3S0ZMA5</accession>
<evidence type="ECO:0000256" key="1">
    <source>
        <dbReference type="ARBA" id="ARBA00004432"/>
    </source>
</evidence>
<evidence type="ECO:0000256" key="3">
    <source>
        <dbReference type="ARBA" id="ARBA00004638"/>
    </source>
</evidence>
<evidence type="ECO:0000256" key="4">
    <source>
        <dbReference type="ARBA" id="ARBA00004656"/>
    </source>
</evidence>
<dbReference type="PANTHER" id="PTHR11662">
    <property type="entry name" value="SOLUTE CARRIER FAMILY 17"/>
    <property type="match status" value="1"/>
</dbReference>
<evidence type="ECO:0000256" key="17">
    <source>
        <dbReference type="ARBA" id="ARBA00050625"/>
    </source>
</evidence>
<feature type="transmembrane region" description="Helical" evidence="27">
    <location>
        <begin position="277"/>
        <end position="297"/>
    </location>
</feature>
<evidence type="ECO:0000313" key="29">
    <source>
        <dbReference type="EMBL" id="RUS82357.1"/>
    </source>
</evidence>
<keyword evidence="8" id="KW-0769">Symport</keyword>
<protein>
    <recommendedName>
        <fullName evidence="22">Sialin</fullName>
    </recommendedName>
    <alternativeName>
        <fullName evidence="25">H(+)/nitrate cotransporter</fullName>
    </alternativeName>
    <alternativeName>
        <fullName evidence="23">H(+)/sialic acid cotransporter</fullName>
    </alternativeName>
    <alternativeName>
        <fullName evidence="24">Vesicular excitatory amino acid transporter</fullName>
    </alternativeName>
</protein>
<dbReference type="SUPFAM" id="SSF103473">
    <property type="entry name" value="MFS general substrate transporter"/>
    <property type="match status" value="1"/>
</dbReference>
<feature type="transmembrane region" description="Helical" evidence="27">
    <location>
        <begin position="384"/>
        <end position="406"/>
    </location>
</feature>
<feature type="compositionally biased region" description="Polar residues" evidence="26">
    <location>
        <begin position="120"/>
        <end position="138"/>
    </location>
</feature>
<feature type="transmembrane region" description="Helical" evidence="27">
    <location>
        <begin position="512"/>
        <end position="531"/>
    </location>
</feature>
<feature type="transmembrane region" description="Helical" evidence="27">
    <location>
        <begin position="207"/>
        <end position="228"/>
    </location>
</feature>
<reference evidence="29 30" key="1">
    <citation type="submission" date="2019-01" db="EMBL/GenBank/DDBJ databases">
        <title>A draft genome assembly of the solar-powered sea slug Elysia chlorotica.</title>
        <authorList>
            <person name="Cai H."/>
            <person name="Li Q."/>
            <person name="Fang X."/>
            <person name="Li J."/>
            <person name="Curtis N.E."/>
            <person name="Altenburger A."/>
            <person name="Shibata T."/>
            <person name="Feng M."/>
            <person name="Maeda T."/>
            <person name="Schwartz J.A."/>
            <person name="Shigenobu S."/>
            <person name="Lundholm N."/>
            <person name="Nishiyama T."/>
            <person name="Yang H."/>
            <person name="Hasebe M."/>
            <person name="Li S."/>
            <person name="Pierce S.K."/>
            <person name="Wang J."/>
        </authorList>
    </citation>
    <scope>NUCLEOTIDE SEQUENCE [LARGE SCALE GENOMIC DNA]</scope>
    <source>
        <strain evidence="29">EC2010</strain>
        <tissue evidence="29">Whole organism of an adult</tissue>
    </source>
</reference>
<dbReference type="InterPro" id="IPR036259">
    <property type="entry name" value="MFS_trans_sf"/>
</dbReference>
<feature type="transmembrane region" description="Helical" evidence="27">
    <location>
        <begin position="249"/>
        <end position="271"/>
    </location>
</feature>
<name>A0A3S0ZMA5_ELYCH</name>
<evidence type="ECO:0000256" key="15">
    <source>
        <dbReference type="ARBA" id="ARBA00050101"/>
    </source>
</evidence>
<dbReference type="GO" id="GO:0046942">
    <property type="term" value="P:carboxylic acid transport"/>
    <property type="evidence" value="ECO:0007669"/>
    <property type="project" value="UniProtKB-ARBA"/>
</dbReference>
<evidence type="ECO:0000256" key="18">
    <source>
        <dbReference type="ARBA" id="ARBA00051403"/>
    </source>
</evidence>
<evidence type="ECO:0000256" key="11">
    <source>
        <dbReference type="ARBA" id="ARBA00023136"/>
    </source>
</evidence>
<dbReference type="Gene3D" id="1.20.1250.20">
    <property type="entry name" value="MFS general substrate transporter like domains"/>
    <property type="match status" value="2"/>
</dbReference>
<comment type="subcellular location">
    <subcellularLocation>
        <location evidence="2">Basolateral cell membrane</location>
        <topology evidence="2">Multi-pass membrane protein</topology>
    </subcellularLocation>
    <subcellularLocation>
        <location evidence="3">Cytoplasmic vesicle</location>
        <location evidence="3">Secretory vesicle membrane</location>
        <topology evidence="3">Multi-pass membrane protein</topology>
    </subcellularLocation>
    <subcellularLocation>
        <location evidence="1">Cytoplasmic vesicle</location>
        <location evidence="1">Secretory vesicle</location>
        <location evidence="1">Synaptic vesicle membrane</location>
    </subcellularLocation>
    <subcellularLocation>
        <location evidence="4">Lysosome membrane</location>
    </subcellularLocation>
</comment>
<keyword evidence="6" id="KW-1003">Cell membrane</keyword>
<evidence type="ECO:0000256" key="9">
    <source>
        <dbReference type="ARBA" id="ARBA00022989"/>
    </source>
</evidence>
<evidence type="ECO:0000256" key="19">
    <source>
        <dbReference type="ARBA" id="ARBA00051447"/>
    </source>
</evidence>
<evidence type="ECO:0000256" key="22">
    <source>
        <dbReference type="ARBA" id="ARBA00069713"/>
    </source>
</evidence>
<evidence type="ECO:0000256" key="2">
    <source>
        <dbReference type="ARBA" id="ARBA00004554"/>
    </source>
</evidence>
<comment type="catalytic activity">
    <reaction evidence="16">
        <text>L-aspartate(out) = L-aspartate(in)</text>
        <dbReference type="Rhea" id="RHEA:66332"/>
        <dbReference type="ChEBI" id="CHEBI:29991"/>
    </reaction>
    <physiologicalReaction direction="left-to-right" evidence="16">
        <dbReference type="Rhea" id="RHEA:66333"/>
    </physiologicalReaction>
</comment>
<dbReference type="GO" id="GO:0006820">
    <property type="term" value="P:monoatomic anion transport"/>
    <property type="evidence" value="ECO:0007669"/>
    <property type="project" value="TreeGrafter"/>
</dbReference>